<keyword evidence="3" id="KW-0418">Kinase</keyword>
<dbReference type="InterPro" id="IPR007371">
    <property type="entry name" value="TPK_catalytic"/>
</dbReference>
<evidence type="ECO:0000259" key="5">
    <source>
        <dbReference type="SMART" id="SM00983"/>
    </source>
</evidence>
<dbReference type="GO" id="GO:0016301">
    <property type="term" value="F:kinase activity"/>
    <property type="evidence" value="ECO:0007669"/>
    <property type="project" value="UniProtKB-KW"/>
</dbReference>
<organism evidence="6">
    <name type="scientific">Cuerna arida</name>
    <dbReference type="NCBI Taxonomy" id="1464854"/>
    <lineage>
        <taxon>Eukaryota</taxon>
        <taxon>Metazoa</taxon>
        <taxon>Ecdysozoa</taxon>
        <taxon>Arthropoda</taxon>
        <taxon>Hexapoda</taxon>
        <taxon>Insecta</taxon>
        <taxon>Pterygota</taxon>
        <taxon>Neoptera</taxon>
        <taxon>Paraneoptera</taxon>
        <taxon>Hemiptera</taxon>
        <taxon>Auchenorrhyncha</taxon>
        <taxon>Membracoidea</taxon>
        <taxon>Cicadellidae</taxon>
        <taxon>Cicadellinae</taxon>
        <taxon>Proconiini</taxon>
        <taxon>Cuerna</taxon>
    </lineage>
</organism>
<dbReference type="EMBL" id="GECZ01017019">
    <property type="protein sequence ID" value="JAS52750.1"/>
    <property type="molecule type" value="Transcribed_RNA"/>
</dbReference>
<evidence type="ECO:0000256" key="4">
    <source>
        <dbReference type="ARBA" id="ARBA00022840"/>
    </source>
</evidence>
<keyword evidence="1" id="KW-0808">Transferase</keyword>
<dbReference type="InterPro" id="IPR006282">
    <property type="entry name" value="Thi_PPkinase"/>
</dbReference>
<dbReference type="CDD" id="cd07995">
    <property type="entry name" value="TPK"/>
    <property type="match status" value="1"/>
</dbReference>
<dbReference type="GO" id="GO:0005524">
    <property type="term" value="F:ATP binding"/>
    <property type="evidence" value="ECO:0007669"/>
    <property type="project" value="UniProtKB-KW"/>
</dbReference>
<accession>A0A1B6FRE0</accession>
<evidence type="ECO:0000256" key="2">
    <source>
        <dbReference type="ARBA" id="ARBA00022741"/>
    </source>
</evidence>
<dbReference type="Gene3D" id="2.60.120.320">
    <property type="entry name" value="Thiamin pyrophosphokinase, thiamin-binding domain"/>
    <property type="match status" value="1"/>
</dbReference>
<dbReference type="GO" id="GO:0004788">
    <property type="term" value="F:thiamine diphosphokinase activity"/>
    <property type="evidence" value="ECO:0007669"/>
    <property type="project" value="InterPro"/>
</dbReference>
<dbReference type="Pfam" id="PF04263">
    <property type="entry name" value="TPK_catalytic"/>
    <property type="match status" value="1"/>
</dbReference>
<feature type="domain" description="Thiamin pyrophosphokinase thiamin-binding" evidence="5">
    <location>
        <begin position="180"/>
        <end position="250"/>
    </location>
</feature>
<dbReference type="SMART" id="SM00983">
    <property type="entry name" value="TPK_B1_binding"/>
    <property type="match status" value="1"/>
</dbReference>
<sequence>MVVTVWKVPKLFNGHINDVIGRFAVLILNRPINIPDKYVVELWNKACLRATADGGTDRWYKFVSLLKCQSELKQMHPDFVSGDFDSIKPETLAKCKENGVTVIPTPDQDKTDFTKALEEIMKLTRNEIDSVIVIVEDSGRLDHIMSNLNTLYNTSEVFGSSCVRLYLFSTETLTWLLPAGSHEIQVPQSFVQCQAKCGLIPLGAPCVVSSSGLKWNLEKDKMEFGGLISSCNTYSKTCNGIVTIETDNPLLWTMSLIMANN</sequence>
<keyword evidence="2" id="KW-0547">Nucleotide-binding</keyword>
<gene>
    <name evidence="6" type="ORF">g.14577</name>
</gene>
<dbReference type="GO" id="GO:0006772">
    <property type="term" value="P:thiamine metabolic process"/>
    <property type="evidence" value="ECO:0007669"/>
    <property type="project" value="InterPro"/>
</dbReference>
<dbReference type="Pfam" id="PF04265">
    <property type="entry name" value="TPK_B1_binding"/>
    <property type="match status" value="1"/>
</dbReference>
<dbReference type="PANTHER" id="PTHR13622">
    <property type="entry name" value="THIAMIN PYROPHOSPHOKINASE"/>
    <property type="match status" value="1"/>
</dbReference>
<proteinExistence type="predicted"/>
<dbReference type="SUPFAM" id="SSF63999">
    <property type="entry name" value="Thiamin pyrophosphokinase, catalytic domain"/>
    <property type="match status" value="1"/>
</dbReference>
<dbReference type="GO" id="GO:0030975">
    <property type="term" value="F:thiamine binding"/>
    <property type="evidence" value="ECO:0007669"/>
    <property type="project" value="InterPro"/>
</dbReference>
<dbReference type="FunFam" id="2.60.120.320:FF:000001">
    <property type="entry name" value="Thiamine pyrophosphokinase"/>
    <property type="match status" value="1"/>
</dbReference>
<dbReference type="NCBIfam" id="TIGR01378">
    <property type="entry name" value="thi_PPkinase"/>
    <property type="match status" value="1"/>
</dbReference>
<evidence type="ECO:0000256" key="3">
    <source>
        <dbReference type="ARBA" id="ARBA00022777"/>
    </source>
</evidence>
<reference evidence="6" key="1">
    <citation type="submission" date="2015-11" db="EMBL/GenBank/DDBJ databases">
        <title>De novo transcriptome assembly of four potential Pierce s Disease insect vectors from Arizona vineyards.</title>
        <authorList>
            <person name="Tassone E.E."/>
        </authorList>
    </citation>
    <scope>NUCLEOTIDE SEQUENCE</scope>
</reference>
<keyword evidence="4" id="KW-0067">ATP-binding</keyword>
<dbReference type="InterPro" id="IPR036371">
    <property type="entry name" value="TPK_B1-bd_sf"/>
</dbReference>
<dbReference type="Gene3D" id="3.40.50.10240">
    <property type="entry name" value="Thiamin pyrophosphokinase, catalytic domain"/>
    <property type="match status" value="1"/>
</dbReference>
<dbReference type="AlphaFoldDB" id="A0A1B6FRE0"/>
<evidence type="ECO:0000313" key="6">
    <source>
        <dbReference type="EMBL" id="JAS52750.1"/>
    </source>
</evidence>
<dbReference type="InterPro" id="IPR007373">
    <property type="entry name" value="Thiamin_PyroPKinase_B1-bd"/>
</dbReference>
<dbReference type="GO" id="GO:0009229">
    <property type="term" value="P:thiamine diphosphate biosynthetic process"/>
    <property type="evidence" value="ECO:0007669"/>
    <property type="project" value="InterPro"/>
</dbReference>
<evidence type="ECO:0000256" key="1">
    <source>
        <dbReference type="ARBA" id="ARBA00022679"/>
    </source>
</evidence>
<dbReference type="InterPro" id="IPR036759">
    <property type="entry name" value="TPK_catalytic_sf"/>
</dbReference>
<dbReference type="PANTHER" id="PTHR13622:SF8">
    <property type="entry name" value="THIAMIN PYROPHOSPHOKINASE 1"/>
    <property type="match status" value="1"/>
</dbReference>
<dbReference type="SUPFAM" id="SSF63862">
    <property type="entry name" value="Thiamin pyrophosphokinase, substrate-binding domain"/>
    <property type="match status" value="1"/>
</dbReference>
<name>A0A1B6FRE0_9HEMI</name>
<protein>
    <recommendedName>
        <fullName evidence="5">Thiamin pyrophosphokinase thiamin-binding domain-containing protein</fullName>
    </recommendedName>
</protein>